<dbReference type="Proteomes" id="UP000225706">
    <property type="component" value="Unassembled WGS sequence"/>
</dbReference>
<protein>
    <submittedName>
        <fullName evidence="2">Uncharacterized protein</fullName>
    </submittedName>
</protein>
<organism evidence="2 3">
    <name type="scientific">Stylophora pistillata</name>
    <name type="common">Smooth cauliflower coral</name>
    <dbReference type="NCBI Taxonomy" id="50429"/>
    <lineage>
        <taxon>Eukaryota</taxon>
        <taxon>Metazoa</taxon>
        <taxon>Cnidaria</taxon>
        <taxon>Anthozoa</taxon>
        <taxon>Hexacorallia</taxon>
        <taxon>Scleractinia</taxon>
        <taxon>Astrocoeniina</taxon>
        <taxon>Pocilloporidae</taxon>
        <taxon>Stylophora</taxon>
    </lineage>
</organism>
<evidence type="ECO:0000256" key="1">
    <source>
        <dbReference type="SAM" id="MobiDB-lite"/>
    </source>
</evidence>
<reference evidence="3" key="1">
    <citation type="journal article" date="2017" name="bioRxiv">
        <title>Comparative analysis of the genomes of Stylophora pistillata and Acropora digitifera provides evidence for extensive differences between species of corals.</title>
        <authorList>
            <person name="Voolstra C.R."/>
            <person name="Li Y."/>
            <person name="Liew Y.J."/>
            <person name="Baumgarten S."/>
            <person name="Zoccola D."/>
            <person name="Flot J.-F."/>
            <person name="Tambutte S."/>
            <person name="Allemand D."/>
            <person name="Aranda M."/>
        </authorList>
    </citation>
    <scope>NUCLEOTIDE SEQUENCE [LARGE SCALE GENOMIC DNA]</scope>
</reference>
<name>A0A2B4R4T9_STYPI</name>
<evidence type="ECO:0000313" key="2">
    <source>
        <dbReference type="EMBL" id="PFX11388.1"/>
    </source>
</evidence>
<dbReference type="EMBL" id="LSMT01002653">
    <property type="protein sequence ID" value="PFX11388.1"/>
    <property type="molecule type" value="Genomic_DNA"/>
</dbReference>
<feature type="region of interest" description="Disordered" evidence="1">
    <location>
        <begin position="37"/>
        <end position="65"/>
    </location>
</feature>
<proteinExistence type="predicted"/>
<keyword evidence="3" id="KW-1185">Reference proteome</keyword>
<feature type="non-terminal residue" evidence="2">
    <location>
        <position position="124"/>
    </location>
</feature>
<comment type="caution">
    <text evidence="2">The sequence shown here is derived from an EMBL/GenBank/DDBJ whole genome shotgun (WGS) entry which is preliminary data.</text>
</comment>
<sequence>MSHVREITRAEEPKLHIEVTKYSISPEEELFRGMQTGMVDDDGGIVSDDPRHNTDSSSLSFDADDPSNYYLARAVDEENERALDPEEKRHQFVERNSSKPLIFLQLKGADRRKGYIRVYLGNDK</sequence>
<accession>A0A2B4R4T9</accession>
<evidence type="ECO:0000313" key="3">
    <source>
        <dbReference type="Proteomes" id="UP000225706"/>
    </source>
</evidence>
<gene>
    <name evidence="2" type="ORF">AWC38_SpisGene24911</name>
</gene>
<dbReference type="AlphaFoldDB" id="A0A2B4R4T9"/>